<sequence length="75" mass="7786">MLGVHGLPARDGHGLSGTFPVEGGGMVAWVLACGAFAVKLVSSRTVSHGAGGIAVLQKLENYHPGQMCKLRRAMK</sequence>
<keyword evidence="2" id="KW-1185">Reference proteome</keyword>
<comment type="caution">
    <text evidence="1">The sequence shown here is derived from an EMBL/GenBank/DDBJ whole genome shotgun (WGS) entry which is preliminary data.</text>
</comment>
<dbReference type="AlphaFoldDB" id="A0A9W7SL20"/>
<name>A0A9W7SL20_9PEZI</name>
<gene>
    <name evidence="1" type="ORF">Tdes44962_MAKER05016</name>
</gene>
<dbReference type="Proteomes" id="UP001138500">
    <property type="component" value="Unassembled WGS sequence"/>
</dbReference>
<accession>A0A9W7SL20</accession>
<reference evidence="1 2" key="2">
    <citation type="journal article" date="2021" name="Curr. Genet.">
        <title>Genetic response to nitrogen starvation in the aggressive Eucalyptus foliar pathogen Teratosphaeria destructans.</title>
        <authorList>
            <person name="Havenga M."/>
            <person name="Wingfield B.D."/>
            <person name="Wingfield M.J."/>
            <person name="Dreyer L.L."/>
            <person name="Roets F."/>
            <person name="Aylward J."/>
        </authorList>
    </citation>
    <scope>NUCLEOTIDE SEQUENCE [LARGE SCALE GENOMIC DNA]</scope>
    <source>
        <strain evidence="1">CMW44962</strain>
    </source>
</reference>
<evidence type="ECO:0000313" key="1">
    <source>
        <dbReference type="EMBL" id="KAH9820927.1"/>
    </source>
</evidence>
<protein>
    <submittedName>
        <fullName evidence="1">Uncharacterized protein</fullName>
    </submittedName>
</protein>
<proteinExistence type="predicted"/>
<reference evidence="1 2" key="1">
    <citation type="journal article" date="2018" name="IMA Fungus">
        <title>IMA Genome-F 10: Nine draft genome sequences of Claviceps purpurea s.lat., including C. arundinis, C. humidiphila, and C. cf. spartinae, pseudomolecules for the pitch canker pathogen Fusarium circinatum, draft genome of Davidsoniella eucalypti, Grosmannia galeiformis, Quambalaria eucalypti, and Teratosphaeria destructans.</title>
        <authorList>
            <person name="Wingfield B.D."/>
            <person name="Liu M."/>
            <person name="Nguyen H.D."/>
            <person name="Lane F.A."/>
            <person name="Morgan S.W."/>
            <person name="De Vos L."/>
            <person name="Wilken P.M."/>
            <person name="Duong T.A."/>
            <person name="Aylward J."/>
            <person name="Coetzee M.P."/>
            <person name="Dadej K."/>
            <person name="De Beer Z.W."/>
            <person name="Findlay W."/>
            <person name="Havenga M."/>
            <person name="Kolarik M."/>
            <person name="Menzies J.G."/>
            <person name="Naidoo K."/>
            <person name="Pochopski O."/>
            <person name="Shoukouhi P."/>
            <person name="Santana Q.C."/>
            <person name="Seifert K.A."/>
            <person name="Soal N."/>
            <person name="Steenkamp E.T."/>
            <person name="Tatham C.T."/>
            <person name="van der Nest M.A."/>
            <person name="Wingfield M.J."/>
        </authorList>
    </citation>
    <scope>NUCLEOTIDE SEQUENCE [LARGE SCALE GENOMIC DNA]</scope>
    <source>
        <strain evidence="1">CMW44962</strain>
    </source>
</reference>
<organism evidence="1 2">
    <name type="scientific">Teratosphaeria destructans</name>
    <dbReference type="NCBI Taxonomy" id="418781"/>
    <lineage>
        <taxon>Eukaryota</taxon>
        <taxon>Fungi</taxon>
        <taxon>Dikarya</taxon>
        <taxon>Ascomycota</taxon>
        <taxon>Pezizomycotina</taxon>
        <taxon>Dothideomycetes</taxon>
        <taxon>Dothideomycetidae</taxon>
        <taxon>Mycosphaerellales</taxon>
        <taxon>Teratosphaeriaceae</taxon>
        <taxon>Teratosphaeria</taxon>
    </lineage>
</organism>
<dbReference type="EMBL" id="RIBY02002278">
    <property type="protein sequence ID" value="KAH9820927.1"/>
    <property type="molecule type" value="Genomic_DNA"/>
</dbReference>
<evidence type="ECO:0000313" key="2">
    <source>
        <dbReference type="Proteomes" id="UP001138500"/>
    </source>
</evidence>